<dbReference type="AlphaFoldDB" id="A0A917VS96"/>
<accession>A0A917VS96</accession>
<dbReference type="RefSeq" id="WP_062997545.1">
    <property type="nucleotide sequence ID" value="NZ_BMMH01000005.1"/>
</dbReference>
<reference evidence="1" key="1">
    <citation type="journal article" date="2014" name="Int. J. Syst. Evol. Microbiol.">
        <title>Complete genome sequence of Corynebacterium casei LMG S-19264T (=DSM 44701T), isolated from a smear-ripened cheese.</title>
        <authorList>
            <consortium name="US DOE Joint Genome Institute (JGI-PGF)"/>
            <person name="Walter F."/>
            <person name="Albersmeier A."/>
            <person name="Kalinowski J."/>
            <person name="Ruckert C."/>
        </authorList>
    </citation>
    <scope>NUCLEOTIDE SEQUENCE</scope>
    <source>
        <strain evidence="1">CGMCC 4.3508</strain>
    </source>
</reference>
<reference evidence="1" key="2">
    <citation type="submission" date="2020-09" db="EMBL/GenBank/DDBJ databases">
        <authorList>
            <person name="Sun Q."/>
            <person name="Zhou Y."/>
        </authorList>
    </citation>
    <scope>NUCLEOTIDE SEQUENCE</scope>
    <source>
        <strain evidence="1">CGMCC 4.3508</strain>
    </source>
</reference>
<organism evidence="1 2">
    <name type="scientific">Nocardia jinanensis</name>
    <dbReference type="NCBI Taxonomy" id="382504"/>
    <lineage>
        <taxon>Bacteria</taxon>
        <taxon>Bacillati</taxon>
        <taxon>Actinomycetota</taxon>
        <taxon>Actinomycetes</taxon>
        <taxon>Mycobacteriales</taxon>
        <taxon>Nocardiaceae</taxon>
        <taxon>Nocardia</taxon>
    </lineage>
</organism>
<evidence type="ECO:0000313" key="2">
    <source>
        <dbReference type="Proteomes" id="UP000638263"/>
    </source>
</evidence>
<evidence type="ECO:0000313" key="1">
    <source>
        <dbReference type="EMBL" id="GGL13598.1"/>
    </source>
</evidence>
<name>A0A917VS96_9NOCA</name>
<protein>
    <submittedName>
        <fullName evidence="1">Uncharacterized protein</fullName>
    </submittedName>
</protein>
<dbReference type="Proteomes" id="UP000638263">
    <property type="component" value="Unassembled WGS sequence"/>
</dbReference>
<proteinExistence type="predicted"/>
<keyword evidence="2" id="KW-1185">Reference proteome</keyword>
<dbReference type="EMBL" id="BMMH01000005">
    <property type="protein sequence ID" value="GGL13598.1"/>
    <property type="molecule type" value="Genomic_DNA"/>
</dbReference>
<sequence>MTGQIERTRALRLGRTDVSGLSRFPTTACLGTPYSCPQCQGCATDCANCEICLDGECERCAPPDLTPRTAGMLLISCQYLAAEVRASILRGTRPVFLYHLARTFDTLADSLSHGERPAPHTPAEQLCLHTAIDYARELACTYGEQHVEHLAISTYDYNFPRLFDTLLPDDEHEPLVELAQTGADGALPWNFAALGDLLTGNAMSTLFAPFEVGDRVA</sequence>
<comment type="caution">
    <text evidence="1">The sequence shown here is derived from an EMBL/GenBank/DDBJ whole genome shotgun (WGS) entry which is preliminary data.</text>
</comment>
<gene>
    <name evidence="1" type="ORF">GCM10011588_30040</name>
</gene>